<evidence type="ECO:0000256" key="1">
    <source>
        <dbReference type="SAM" id="MobiDB-lite"/>
    </source>
</evidence>
<dbReference type="OrthoDB" id="3780616at2759"/>
<dbReference type="AlphaFoldDB" id="A0A6A6TF04"/>
<evidence type="ECO:0000313" key="4">
    <source>
        <dbReference type="Proteomes" id="UP000799324"/>
    </source>
</evidence>
<accession>A0A6A6TF04</accession>
<keyword evidence="2" id="KW-0732">Signal</keyword>
<feature type="chain" id="PRO_5025355458" evidence="2">
    <location>
        <begin position="19"/>
        <end position="172"/>
    </location>
</feature>
<name>A0A6A6TF04_9PLEO</name>
<reference evidence="3" key="1">
    <citation type="journal article" date="2020" name="Stud. Mycol.">
        <title>101 Dothideomycetes genomes: a test case for predicting lifestyles and emergence of pathogens.</title>
        <authorList>
            <person name="Haridas S."/>
            <person name="Albert R."/>
            <person name="Binder M."/>
            <person name="Bloem J."/>
            <person name="Labutti K."/>
            <person name="Salamov A."/>
            <person name="Andreopoulos B."/>
            <person name="Baker S."/>
            <person name="Barry K."/>
            <person name="Bills G."/>
            <person name="Bluhm B."/>
            <person name="Cannon C."/>
            <person name="Castanera R."/>
            <person name="Culley D."/>
            <person name="Daum C."/>
            <person name="Ezra D."/>
            <person name="Gonzalez J."/>
            <person name="Henrissat B."/>
            <person name="Kuo A."/>
            <person name="Liang C."/>
            <person name="Lipzen A."/>
            <person name="Lutzoni F."/>
            <person name="Magnuson J."/>
            <person name="Mondo S."/>
            <person name="Nolan M."/>
            <person name="Ohm R."/>
            <person name="Pangilinan J."/>
            <person name="Park H.-J."/>
            <person name="Ramirez L."/>
            <person name="Alfaro M."/>
            <person name="Sun H."/>
            <person name="Tritt A."/>
            <person name="Yoshinaga Y."/>
            <person name="Zwiers L.-H."/>
            <person name="Turgeon B."/>
            <person name="Goodwin S."/>
            <person name="Spatafora J."/>
            <person name="Crous P."/>
            <person name="Grigoriev I."/>
        </authorList>
    </citation>
    <scope>NUCLEOTIDE SEQUENCE</scope>
    <source>
        <strain evidence="3">CBS 122681</strain>
    </source>
</reference>
<feature type="signal peptide" evidence="2">
    <location>
        <begin position="1"/>
        <end position="18"/>
    </location>
</feature>
<feature type="region of interest" description="Disordered" evidence="1">
    <location>
        <begin position="146"/>
        <end position="172"/>
    </location>
</feature>
<sequence length="172" mass="18780">MRGVLAYVILAIAATVSAIPITPAAPAAQRLVERMRAEGLDEHEIASRLFQPLHALSSFSSSSLSSTPHPFKPFTSTIHPSSLASLLAFRHPSSSPSSSSRDDDDNEPNDPSGDIAPGTLESPSMLPRAAVPDSFIDMMKGVLRGEDRERREFGYEGKEVEIRRPEGMRHWD</sequence>
<evidence type="ECO:0000313" key="3">
    <source>
        <dbReference type="EMBL" id="KAF2657214.1"/>
    </source>
</evidence>
<gene>
    <name evidence="3" type="ORF">K491DRAFT_691228</name>
</gene>
<proteinExistence type="predicted"/>
<organism evidence="3 4">
    <name type="scientific">Lophiostoma macrostomum CBS 122681</name>
    <dbReference type="NCBI Taxonomy" id="1314788"/>
    <lineage>
        <taxon>Eukaryota</taxon>
        <taxon>Fungi</taxon>
        <taxon>Dikarya</taxon>
        <taxon>Ascomycota</taxon>
        <taxon>Pezizomycotina</taxon>
        <taxon>Dothideomycetes</taxon>
        <taxon>Pleosporomycetidae</taxon>
        <taxon>Pleosporales</taxon>
        <taxon>Lophiostomataceae</taxon>
        <taxon>Lophiostoma</taxon>
    </lineage>
</organism>
<protein>
    <submittedName>
        <fullName evidence="3">Uncharacterized protein</fullName>
    </submittedName>
</protein>
<keyword evidence="4" id="KW-1185">Reference proteome</keyword>
<evidence type="ECO:0000256" key="2">
    <source>
        <dbReference type="SAM" id="SignalP"/>
    </source>
</evidence>
<dbReference type="EMBL" id="MU004327">
    <property type="protein sequence ID" value="KAF2657214.1"/>
    <property type="molecule type" value="Genomic_DNA"/>
</dbReference>
<feature type="region of interest" description="Disordered" evidence="1">
    <location>
        <begin position="89"/>
        <end position="132"/>
    </location>
</feature>
<dbReference type="Proteomes" id="UP000799324">
    <property type="component" value="Unassembled WGS sequence"/>
</dbReference>